<comment type="caution">
    <text evidence="6">The sequence shown here is derived from an EMBL/GenBank/DDBJ whole genome shotgun (WGS) entry which is preliminary data.</text>
</comment>
<dbReference type="InterPro" id="IPR036866">
    <property type="entry name" value="RibonucZ/Hydroxyglut_hydro"/>
</dbReference>
<sequence>MYFKQIPLGQMGNYSYLFGCEKTKEAAVVDPAFEVDRIIKAANSDGYKIKYIFTTHGHFDHTGGHIETASKTGAKIIAHKKETGSLKRNSITVDIEVNDGDEINVGNITVKIIHTPGHTKGGICLLVDDKKLITGDTLFVGDCGRTDLGDGSSKELFNSINEKLKTLPDNIEVYSGHGYGGAYSTIGQEKKTNPAMKCKTLEEFEALP</sequence>
<dbReference type="STRING" id="1817883.A3G31_07365"/>
<keyword evidence="4" id="KW-0862">Zinc</keyword>
<evidence type="ECO:0000256" key="2">
    <source>
        <dbReference type="ARBA" id="ARBA00022723"/>
    </source>
</evidence>
<comment type="cofactor">
    <cofactor evidence="1">
        <name>Zn(2+)</name>
        <dbReference type="ChEBI" id="CHEBI:29105"/>
    </cofactor>
</comment>
<proteinExistence type="predicted"/>
<dbReference type="GO" id="GO:0006749">
    <property type="term" value="P:glutathione metabolic process"/>
    <property type="evidence" value="ECO:0007669"/>
    <property type="project" value="InterPro"/>
</dbReference>
<dbReference type="GO" id="GO:0016787">
    <property type="term" value="F:hydrolase activity"/>
    <property type="evidence" value="ECO:0007669"/>
    <property type="project" value="UniProtKB-KW"/>
</dbReference>
<dbReference type="SUPFAM" id="SSF56281">
    <property type="entry name" value="Metallo-hydrolase/oxidoreductase"/>
    <property type="match status" value="1"/>
</dbReference>
<feature type="domain" description="Metallo-beta-lactamase" evidence="5">
    <location>
        <begin position="12"/>
        <end position="177"/>
    </location>
</feature>
<evidence type="ECO:0000259" key="5">
    <source>
        <dbReference type="SMART" id="SM00849"/>
    </source>
</evidence>
<dbReference type="SMART" id="SM00849">
    <property type="entry name" value="Lactamase_B"/>
    <property type="match status" value="1"/>
</dbReference>
<dbReference type="InterPro" id="IPR001279">
    <property type="entry name" value="Metallo-B-lactamas"/>
</dbReference>
<accession>A0A1F7SIC7</accession>
<organism evidence="6 7">
    <name type="scientific">Candidatus Schekmanbacteria bacterium RIFCSPLOWO2_12_FULL_38_15</name>
    <dbReference type="NCBI Taxonomy" id="1817883"/>
    <lineage>
        <taxon>Bacteria</taxon>
        <taxon>Candidatus Schekmaniibacteriota</taxon>
    </lineage>
</organism>
<reference evidence="6 7" key="1">
    <citation type="journal article" date="2016" name="Nat. Commun.">
        <title>Thousands of microbial genomes shed light on interconnected biogeochemical processes in an aquifer system.</title>
        <authorList>
            <person name="Anantharaman K."/>
            <person name="Brown C.T."/>
            <person name="Hug L.A."/>
            <person name="Sharon I."/>
            <person name="Castelle C.J."/>
            <person name="Probst A.J."/>
            <person name="Thomas B.C."/>
            <person name="Singh A."/>
            <person name="Wilkins M.J."/>
            <person name="Karaoz U."/>
            <person name="Brodie E.L."/>
            <person name="Williams K.H."/>
            <person name="Hubbard S.S."/>
            <person name="Banfield J.F."/>
        </authorList>
    </citation>
    <scope>NUCLEOTIDE SEQUENCE [LARGE SCALE GENOMIC DNA]</scope>
</reference>
<dbReference type="InterPro" id="IPR051453">
    <property type="entry name" value="MBL_Glyoxalase_II"/>
</dbReference>
<name>A0A1F7SIC7_9BACT</name>
<evidence type="ECO:0000256" key="3">
    <source>
        <dbReference type="ARBA" id="ARBA00022801"/>
    </source>
</evidence>
<evidence type="ECO:0000256" key="1">
    <source>
        <dbReference type="ARBA" id="ARBA00001947"/>
    </source>
</evidence>
<keyword evidence="2" id="KW-0479">Metal-binding</keyword>
<dbReference type="Pfam" id="PF00753">
    <property type="entry name" value="Lactamase_B"/>
    <property type="match status" value="1"/>
</dbReference>
<dbReference type="GO" id="GO:0050313">
    <property type="term" value="F:sulfur dioxygenase activity"/>
    <property type="evidence" value="ECO:0007669"/>
    <property type="project" value="InterPro"/>
</dbReference>
<dbReference type="PANTHER" id="PTHR46233">
    <property type="entry name" value="HYDROXYACYLGLUTATHIONE HYDROLASE GLOC"/>
    <property type="match status" value="1"/>
</dbReference>
<dbReference type="Proteomes" id="UP000178082">
    <property type="component" value="Unassembled WGS sequence"/>
</dbReference>
<gene>
    <name evidence="6" type="ORF">A3G31_07365</name>
</gene>
<protein>
    <recommendedName>
        <fullName evidence="5">Metallo-beta-lactamase domain-containing protein</fullName>
    </recommendedName>
</protein>
<dbReference type="CDD" id="cd07724">
    <property type="entry name" value="POD-like_MBL-fold"/>
    <property type="match status" value="1"/>
</dbReference>
<evidence type="ECO:0000313" key="7">
    <source>
        <dbReference type="Proteomes" id="UP000178082"/>
    </source>
</evidence>
<dbReference type="EMBL" id="MGDI01000025">
    <property type="protein sequence ID" value="OGL53523.1"/>
    <property type="molecule type" value="Genomic_DNA"/>
</dbReference>
<dbReference type="InterPro" id="IPR044528">
    <property type="entry name" value="POD-like_MBL-fold"/>
</dbReference>
<dbReference type="AlphaFoldDB" id="A0A1F7SIC7"/>
<dbReference type="Gene3D" id="3.60.15.10">
    <property type="entry name" value="Ribonuclease Z/Hydroxyacylglutathione hydrolase-like"/>
    <property type="match status" value="1"/>
</dbReference>
<evidence type="ECO:0000313" key="6">
    <source>
        <dbReference type="EMBL" id="OGL53523.1"/>
    </source>
</evidence>
<dbReference type="GO" id="GO:0046872">
    <property type="term" value="F:metal ion binding"/>
    <property type="evidence" value="ECO:0007669"/>
    <property type="project" value="UniProtKB-KW"/>
</dbReference>
<evidence type="ECO:0000256" key="4">
    <source>
        <dbReference type="ARBA" id="ARBA00022833"/>
    </source>
</evidence>
<keyword evidence="3" id="KW-0378">Hydrolase</keyword>
<dbReference type="PANTHER" id="PTHR46233:SF3">
    <property type="entry name" value="HYDROXYACYLGLUTATHIONE HYDROLASE GLOC"/>
    <property type="match status" value="1"/>
</dbReference>